<protein>
    <recommendedName>
        <fullName evidence="1">General stress protein 17M-like domain-containing protein</fullName>
    </recommendedName>
</protein>
<dbReference type="Pfam" id="PF11181">
    <property type="entry name" value="YflT"/>
    <property type="match status" value="1"/>
</dbReference>
<dbReference type="Proteomes" id="UP000242153">
    <property type="component" value="Unassembled WGS sequence"/>
</dbReference>
<dbReference type="InterPro" id="IPR025889">
    <property type="entry name" value="GSP17M-like_dom"/>
</dbReference>
<evidence type="ECO:0000313" key="3">
    <source>
        <dbReference type="Proteomes" id="UP000242153"/>
    </source>
</evidence>
<reference evidence="2" key="1">
    <citation type="submission" date="2016-07" db="EMBL/GenBank/DDBJ databases">
        <title>Draft genome Planococcus salivarum.</title>
        <authorList>
            <person name="See-Too W.S."/>
        </authorList>
    </citation>
    <scope>NUCLEOTIDE SEQUENCE [LARGE SCALE GENOMIC DNA]</scope>
    <source>
        <strain evidence="2">DSM 23820</strain>
    </source>
</reference>
<proteinExistence type="predicted"/>
<evidence type="ECO:0000259" key="1">
    <source>
        <dbReference type="Pfam" id="PF11181"/>
    </source>
</evidence>
<organism evidence="2 3">
    <name type="scientific">Planococcus salinarum</name>
    <dbReference type="NCBI Taxonomy" id="622695"/>
    <lineage>
        <taxon>Bacteria</taxon>
        <taxon>Bacillati</taxon>
        <taxon>Bacillota</taxon>
        <taxon>Bacilli</taxon>
        <taxon>Bacillales</taxon>
        <taxon>Caryophanaceae</taxon>
        <taxon>Planococcus</taxon>
    </lineage>
</organism>
<evidence type="ECO:0000313" key="2">
    <source>
        <dbReference type="EMBL" id="OHX49054.1"/>
    </source>
</evidence>
<feature type="domain" description="General stress protein 17M-like" evidence="1">
    <location>
        <begin position="5"/>
        <end position="65"/>
    </location>
</feature>
<keyword evidence="3" id="KW-1185">Reference proteome</keyword>
<gene>
    <name evidence="2" type="ORF">BB776_04465</name>
</gene>
<dbReference type="EMBL" id="MBQG01000131">
    <property type="protein sequence ID" value="OHX49054.1"/>
    <property type="molecule type" value="Genomic_DNA"/>
</dbReference>
<comment type="caution">
    <text evidence="2">The sequence shown here is derived from an EMBL/GenBank/DDBJ whole genome shotgun (WGS) entry which is preliminary data.</text>
</comment>
<dbReference type="RefSeq" id="WP_071152433.1">
    <property type="nucleotide sequence ID" value="NZ_QQRT01000001.1"/>
</dbReference>
<accession>A0ABX3CVI4</accession>
<name>A0ABX3CVI4_9BACL</name>
<sequence length="181" mass="21663">MNRHFIESYEDEREILRKIEELKILGYAQTDMYVVARSSEQLTRIRTSTDVEYHAAEGKGMGRFGMFIRSRHVFPYILEAEENAQGITELYRHLSEGELLFFYNETNRVSPQEPCRMEFRETQQPADTLIADRHPLFPRHYIDQNEIEKISIDRKHYETFKPWDAQPLKEQAPSKRKQKKH</sequence>